<evidence type="ECO:0000256" key="1">
    <source>
        <dbReference type="ARBA" id="ARBA00023267"/>
    </source>
</evidence>
<name>A0A9E5MGJ3_9GAMM</name>
<comment type="caution">
    <text evidence="3">The sequence shown here is derived from an EMBL/GenBank/DDBJ whole genome shotgun (WGS) entry which is preliminary data.</text>
</comment>
<dbReference type="Gene3D" id="2.40.50.100">
    <property type="match status" value="1"/>
</dbReference>
<evidence type="ECO:0000313" key="4">
    <source>
        <dbReference type="Proteomes" id="UP000787472"/>
    </source>
</evidence>
<dbReference type="Proteomes" id="UP000787472">
    <property type="component" value="Unassembled WGS sequence"/>
</dbReference>
<protein>
    <submittedName>
        <fullName evidence="3">Biotin/lipoyl-binding protein</fullName>
    </submittedName>
</protein>
<dbReference type="RefSeq" id="WP_167182086.1">
    <property type="nucleotide sequence ID" value="NZ_JAAONZ010000002.1"/>
</dbReference>
<dbReference type="InterPro" id="IPR011053">
    <property type="entry name" value="Single_hybrid_motif"/>
</dbReference>
<dbReference type="AlphaFoldDB" id="A0A9E5MGJ3"/>
<sequence length="169" mass="18452">MKHEFSLQNALYQVLPVYRRNETKLTIDGKPFVAQLNWIDDFECQLTLDGKRYSAIVAQDDNNLFVHIDGKTLSLTLVDSAAEAMAADVVEGTQVEAPMPGVVIDVLVAEGDEVKEGQTLLLIESMKLQIELKAKIDGVVETVPTSQGASFNKGDVLMTLAIGEEEASK</sequence>
<dbReference type="PROSITE" id="PS50968">
    <property type="entry name" value="BIOTINYL_LIPOYL"/>
    <property type="match status" value="1"/>
</dbReference>
<keyword evidence="4" id="KW-1185">Reference proteome</keyword>
<dbReference type="CDD" id="cd06850">
    <property type="entry name" value="biotinyl_domain"/>
    <property type="match status" value="1"/>
</dbReference>
<proteinExistence type="predicted"/>
<dbReference type="Pfam" id="PF00364">
    <property type="entry name" value="Biotin_lipoyl"/>
    <property type="match status" value="1"/>
</dbReference>
<reference evidence="3" key="1">
    <citation type="submission" date="2020-03" db="EMBL/GenBank/DDBJ databases">
        <authorList>
            <person name="Guo F."/>
        </authorList>
    </citation>
    <scope>NUCLEOTIDE SEQUENCE</scope>
    <source>
        <strain evidence="3">JCM 30134</strain>
    </source>
</reference>
<dbReference type="PANTHER" id="PTHR45266:SF3">
    <property type="entry name" value="OXALOACETATE DECARBOXYLASE ALPHA CHAIN"/>
    <property type="match status" value="1"/>
</dbReference>
<accession>A0A9E5MGJ3</accession>
<dbReference type="InterPro" id="IPR000089">
    <property type="entry name" value="Biotin_lipoyl"/>
</dbReference>
<dbReference type="PANTHER" id="PTHR45266">
    <property type="entry name" value="OXALOACETATE DECARBOXYLASE ALPHA CHAIN"/>
    <property type="match status" value="1"/>
</dbReference>
<feature type="domain" description="Lipoyl-binding" evidence="2">
    <location>
        <begin position="86"/>
        <end position="161"/>
    </location>
</feature>
<evidence type="ECO:0000259" key="2">
    <source>
        <dbReference type="PROSITE" id="PS50968"/>
    </source>
</evidence>
<organism evidence="3 4">
    <name type="scientific">Pseudomaricurvus hydrocarbonicus</name>
    <dbReference type="NCBI Taxonomy" id="1470433"/>
    <lineage>
        <taxon>Bacteria</taxon>
        <taxon>Pseudomonadati</taxon>
        <taxon>Pseudomonadota</taxon>
        <taxon>Gammaproteobacteria</taxon>
        <taxon>Cellvibrionales</taxon>
        <taxon>Cellvibrionaceae</taxon>
        <taxon>Pseudomaricurvus</taxon>
    </lineage>
</organism>
<dbReference type="InterPro" id="IPR050709">
    <property type="entry name" value="Biotin_Carboxyl_Carrier/Decarb"/>
</dbReference>
<dbReference type="EMBL" id="JAAONZ010000002">
    <property type="protein sequence ID" value="NHO64746.1"/>
    <property type="molecule type" value="Genomic_DNA"/>
</dbReference>
<keyword evidence="1" id="KW-0092">Biotin</keyword>
<dbReference type="SUPFAM" id="SSF51230">
    <property type="entry name" value="Single hybrid motif"/>
    <property type="match status" value="1"/>
</dbReference>
<gene>
    <name evidence="3" type="ORF">G8770_04200</name>
</gene>
<evidence type="ECO:0000313" key="3">
    <source>
        <dbReference type="EMBL" id="NHO64746.1"/>
    </source>
</evidence>